<feature type="domain" description="DUF418" evidence="3">
    <location>
        <begin position="282"/>
        <end position="455"/>
    </location>
</feature>
<dbReference type="InterPro" id="IPR052529">
    <property type="entry name" value="Bact_Transport_Assoc"/>
</dbReference>
<gene>
    <name evidence="4" type="ORF">IDM49_11210</name>
</gene>
<organism evidence="4 5">
    <name type="scientific">Rothia terrae</name>
    <dbReference type="NCBI Taxonomy" id="396015"/>
    <lineage>
        <taxon>Bacteria</taxon>
        <taxon>Bacillati</taxon>
        <taxon>Actinomycetota</taxon>
        <taxon>Actinomycetes</taxon>
        <taxon>Micrococcales</taxon>
        <taxon>Micrococcaceae</taxon>
        <taxon>Rothia</taxon>
    </lineage>
</organism>
<evidence type="ECO:0000313" key="4">
    <source>
        <dbReference type="EMBL" id="QNV37739.1"/>
    </source>
</evidence>
<feature type="transmembrane region" description="Helical" evidence="2">
    <location>
        <begin position="333"/>
        <end position="354"/>
    </location>
</feature>
<evidence type="ECO:0000259" key="3">
    <source>
        <dbReference type="Pfam" id="PF04235"/>
    </source>
</evidence>
<evidence type="ECO:0000313" key="5">
    <source>
        <dbReference type="Proteomes" id="UP000516404"/>
    </source>
</evidence>
<feature type="transmembrane region" description="Helical" evidence="2">
    <location>
        <begin position="416"/>
        <end position="435"/>
    </location>
</feature>
<feature type="compositionally biased region" description="Low complexity" evidence="1">
    <location>
        <begin position="10"/>
        <end position="51"/>
    </location>
</feature>
<name>A0A7H2BDJ3_9MICC</name>
<keyword evidence="2" id="KW-0812">Transmembrane</keyword>
<feature type="transmembrane region" description="Helical" evidence="2">
    <location>
        <begin position="269"/>
        <end position="287"/>
    </location>
</feature>
<feature type="transmembrane region" description="Helical" evidence="2">
    <location>
        <begin position="109"/>
        <end position="142"/>
    </location>
</feature>
<protein>
    <submittedName>
        <fullName evidence="4">DUF418 domain-containing protein</fullName>
    </submittedName>
</protein>
<dbReference type="KEGG" id="rter:IDM49_11210"/>
<dbReference type="InterPro" id="IPR007349">
    <property type="entry name" value="DUF418"/>
</dbReference>
<feature type="region of interest" description="Disordered" evidence="1">
    <location>
        <begin position="1"/>
        <end position="51"/>
    </location>
</feature>
<dbReference type="GeneID" id="96624809"/>
<keyword evidence="5" id="KW-1185">Reference proteome</keyword>
<proteinExistence type="predicted"/>
<keyword evidence="2" id="KW-1133">Transmembrane helix</keyword>
<sequence length="465" mass="48112">MTSPAPLNISADQSVASADSSPASGKSSPAPGTAPVSALDAPPAPAPSTASTASASALSIPRMVVPDVARGLMLLGIAIANIATVWLVMPGAPGGDLGGIVRDSLWDKLTILFTAVFVHARGFPMFATMMGFGVGMIAASLYRRGYPLGKARGVIACRYGMLAIFGVVHMVFLFWGDIMMMYGLMGMLLATMIAMHTRTLLIIAGVLFVLGTLGSVGLAVFVDFTDIGRQLMGDPTATADAFTSSTYLGSVGFGALALVMQVVSSPFQLPALLPLVLFGFVMAREGLLSDTAHHRRTLVRVAVVGMGCGVVTGVLYGLSLVGVLPAWELFSSVSMSVGTLAGPGLIAVLALVLAPVQQRVAKAAEAGKPAALPQPLTVLAALGKRSMTGYVLQSVLCIIFLAPYGLHLFADAGAFVALWAGVGVWLVTLVVANVLEVFGKPGPLEAVHRRLSYGKSGLMSSWQPR</sequence>
<feature type="transmembrane region" description="Helical" evidence="2">
    <location>
        <begin position="390"/>
        <end position="410"/>
    </location>
</feature>
<dbReference type="RefSeq" id="WP_190724567.1">
    <property type="nucleotide sequence ID" value="NZ_CP061539.1"/>
</dbReference>
<feature type="transmembrane region" description="Helical" evidence="2">
    <location>
        <begin position="245"/>
        <end position="263"/>
    </location>
</feature>
<evidence type="ECO:0000256" key="2">
    <source>
        <dbReference type="SAM" id="Phobius"/>
    </source>
</evidence>
<dbReference type="EMBL" id="CP061539">
    <property type="protein sequence ID" value="QNV37739.1"/>
    <property type="molecule type" value="Genomic_DNA"/>
</dbReference>
<keyword evidence="2" id="KW-0472">Membrane</keyword>
<dbReference type="Pfam" id="PF04235">
    <property type="entry name" value="DUF418"/>
    <property type="match status" value="1"/>
</dbReference>
<accession>A0A7H2BDJ3</accession>
<dbReference type="Proteomes" id="UP000516404">
    <property type="component" value="Chromosome"/>
</dbReference>
<dbReference type="PANTHER" id="PTHR30590:SF2">
    <property type="entry name" value="INNER MEMBRANE PROTEIN"/>
    <property type="match status" value="1"/>
</dbReference>
<evidence type="ECO:0000256" key="1">
    <source>
        <dbReference type="SAM" id="MobiDB-lite"/>
    </source>
</evidence>
<feature type="transmembrane region" description="Helical" evidence="2">
    <location>
        <begin position="299"/>
        <end position="327"/>
    </location>
</feature>
<feature type="transmembrane region" description="Helical" evidence="2">
    <location>
        <begin position="162"/>
        <end position="195"/>
    </location>
</feature>
<dbReference type="PANTHER" id="PTHR30590">
    <property type="entry name" value="INNER MEMBRANE PROTEIN"/>
    <property type="match status" value="1"/>
</dbReference>
<feature type="transmembrane region" description="Helical" evidence="2">
    <location>
        <begin position="201"/>
        <end position="224"/>
    </location>
</feature>
<dbReference type="AlphaFoldDB" id="A0A7H2BDJ3"/>
<reference evidence="4 5" key="1">
    <citation type="submission" date="2020-09" db="EMBL/GenBank/DDBJ databases">
        <title>Investigation of environmental microbes.</title>
        <authorList>
            <person name="Ou Y."/>
            <person name="Kang Q."/>
        </authorList>
    </citation>
    <scope>NUCLEOTIDE SEQUENCE [LARGE SCALE GENOMIC DNA]</scope>
    <source>
        <strain evidence="4 5">KJZ-14</strain>
    </source>
</reference>
<feature type="transmembrane region" description="Helical" evidence="2">
    <location>
        <begin position="71"/>
        <end position="89"/>
    </location>
</feature>